<evidence type="ECO:0000313" key="4">
    <source>
        <dbReference type="EMBL" id="MBB5714921.1"/>
    </source>
</evidence>
<evidence type="ECO:0000313" key="5">
    <source>
        <dbReference type="Proteomes" id="UP000546200"/>
    </source>
</evidence>
<dbReference type="EMBL" id="JACIJK010000005">
    <property type="protein sequence ID" value="MBB5714921.1"/>
    <property type="molecule type" value="Genomic_DNA"/>
</dbReference>
<comment type="caution">
    <text evidence="4">The sequence shown here is derived from an EMBL/GenBank/DDBJ whole genome shotgun (WGS) entry which is preliminary data.</text>
</comment>
<dbReference type="GO" id="GO:0003676">
    <property type="term" value="F:nucleic acid binding"/>
    <property type="evidence" value="ECO:0007669"/>
    <property type="project" value="InterPro"/>
</dbReference>
<dbReference type="RefSeq" id="WP_184056717.1">
    <property type="nucleotide sequence ID" value="NZ_JACIJK010000005.1"/>
</dbReference>
<reference evidence="4 5" key="1">
    <citation type="submission" date="2020-08" db="EMBL/GenBank/DDBJ databases">
        <title>Genomic Encyclopedia of Type Strains, Phase IV (KMG-IV): sequencing the most valuable type-strain genomes for metagenomic binning, comparative biology and taxonomic classification.</title>
        <authorList>
            <person name="Goeker M."/>
        </authorList>
    </citation>
    <scope>NUCLEOTIDE SEQUENCE [LARGE SCALE GENOMIC DNA]</scope>
    <source>
        <strain evidence="4 5">DSM 100044</strain>
    </source>
</reference>
<organism evidence="4 5">
    <name type="scientific">Sphingomonas aerophila</name>
    <dbReference type="NCBI Taxonomy" id="1344948"/>
    <lineage>
        <taxon>Bacteria</taxon>
        <taxon>Pseudomonadati</taxon>
        <taxon>Pseudomonadota</taxon>
        <taxon>Alphaproteobacteria</taxon>
        <taxon>Sphingomonadales</taxon>
        <taxon>Sphingomonadaceae</taxon>
        <taxon>Sphingomonas</taxon>
    </lineage>
</organism>
<protein>
    <recommendedName>
        <fullName evidence="3">HIRAN domain-containing protein</fullName>
    </recommendedName>
</protein>
<evidence type="ECO:0000256" key="2">
    <source>
        <dbReference type="ARBA" id="ARBA00022801"/>
    </source>
</evidence>
<accession>A0A7W9EU81</accession>
<keyword evidence="5" id="KW-1185">Reference proteome</keyword>
<dbReference type="GO" id="GO:0008270">
    <property type="term" value="F:zinc ion binding"/>
    <property type="evidence" value="ECO:0007669"/>
    <property type="project" value="InterPro"/>
</dbReference>
<sequence>MNELTLAVVGLDHPNTDRTRSNRRYEALLCAPGDPVTLRPDPANPVDPQAVAVWSERDIQIGFLTAERAPLIGARIRAGQEVAAIFQGISARAAFIRVRLGGGAPTLPDVREAPDAAALREDDVIDPDGPDWGA</sequence>
<dbReference type="Gene3D" id="3.30.70.2330">
    <property type="match status" value="1"/>
</dbReference>
<dbReference type="Proteomes" id="UP000546200">
    <property type="component" value="Unassembled WGS sequence"/>
</dbReference>
<gene>
    <name evidence="4" type="ORF">FHS94_001762</name>
</gene>
<name>A0A7W9EU81_9SPHN</name>
<keyword evidence="2" id="KW-0378">Hydrolase</keyword>
<evidence type="ECO:0000256" key="1">
    <source>
        <dbReference type="ARBA" id="ARBA00022723"/>
    </source>
</evidence>
<dbReference type="Pfam" id="PF08797">
    <property type="entry name" value="HIRAN"/>
    <property type="match status" value="1"/>
</dbReference>
<dbReference type="GO" id="GO:0016818">
    <property type="term" value="F:hydrolase activity, acting on acid anhydrides, in phosphorus-containing anhydrides"/>
    <property type="evidence" value="ECO:0007669"/>
    <property type="project" value="InterPro"/>
</dbReference>
<proteinExistence type="predicted"/>
<feature type="domain" description="HIRAN" evidence="3">
    <location>
        <begin position="25"/>
        <end position="78"/>
    </location>
</feature>
<dbReference type="InterPro" id="IPR014905">
    <property type="entry name" value="HIRAN"/>
</dbReference>
<evidence type="ECO:0000259" key="3">
    <source>
        <dbReference type="Pfam" id="PF08797"/>
    </source>
</evidence>
<keyword evidence="1" id="KW-0479">Metal-binding</keyword>
<dbReference type="AlphaFoldDB" id="A0A7W9EU81"/>